<dbReference type="InterPro" id="IPR001650">
    <property type="entry name" value="Helicase_C-like"/>
</dbReference>
<feature type="compositionally biased region" description="Basic and acidic residues" evidence="1">
    <location>
        <begin position="583"/>
        <end position="595"/>
    </location>
</feature>
<sequence>MSYTGLTVATEADTCRTYVVPKLYAAGWTDEQIKEQRTFTDGRILVQGRNAKRGIPKRVDYLLYTRRDYPIAVVEAKAEDYSPHQGLQQAIEYAIALDLPFAYSTNGKGIVEHDMLTGEEREMDSFPSQAELVGRFRAHRGLPPEVEDKLLTPYHLGDRIPRYYQTIAIQRAAEAILKGQKRILLTLATGTGKTEIAFQIAWKLWQIKWNLGGTSRKPRILFLADRSILVDDPKDKAFAPFGDARHKIQGGVVNTSREMYFATYQALAEDESRPGLYRQYPPDFFDLIIVDEAHRGSASEESSWRDILTHFGAATQLGMTATPLREDTRDTYAYYGQPIYTYSLAQGIQDGFLAPYQVRRVVTDVDAVGWRPTPGQKDVYGREIPDGEYGTKDFEASLSLIPRTEAVAKHLVEYLKATDIMAKTIVFCVDQEHALQMRSAIARLLPDQIKQYPDFVVRVVADEGDIGKGYLASFQDVEKESPVILTSSKLLSTGVDAPMVKNVVLFRVVGTMAEFKQIIGRGTRVREDYGKLFFTIIDYTGTATQKFADPDFDGEPIDTIEIPIEVTANPDEPEQVEPQPKPTGRDSLKDDESSEPRKLVIRNGFTVQILHETVQELDARGKQLRTIEFTSYAAEQVRSLYMTAEDLKNHWADPRERQTIIRALEEQGVALEHLEQVMDMPDSDPFDLLCHIAFNAPRKTRKQRADNAKSKKKEAFATYGPLAQTILDQLLDQYADHGIDEMKPGSEVFKVLPATRHMNLNEVGRAFGGLPKLRQVLDELPGLIYT</sequence>
<evidence type="ECO:0000313" key="3">
    <source>
        <dbReference type="EMBL" id="RJF75644.1"/>
    </source>
</evidence>
<feature type="region of interest" description="Disordered" evidence="1">
    <location>
        <begin position="565"/>
        <end position="595"/>
    </location>
</feature>
<gene>
    <name evidence="3" type="ORF">D3875_00920</name>
</gene>
<protein>
    <submittedName>
        <fullName evidence="3">DEAD/DEAH box helicase</fullName>
    </submittedName>
</protein>
<dbReference type="GO" id="GO:0004386">
    <property type="term" value="F:helicase activity"/>
    <property type="evidence" value="ECO:0007669"/>
    <property type="project" value="UniProtKB-KW"/>
</dbReference>
<dbReference type="GO" id="GO:0003677">
    <property type="term" value="F:DNA binding"/>
    <property type="evidence" value="ECO:0007669"/>
    <property type="project" value="InterPro"/>
</dbReference>
<evidence type="ECO:0000256" key="1">
    <source>
        <dbReference type="SAM" id="MobiDB-lite"/>
    </source>
</evidence>
<evidence type="ECO:0000313" key="4">
    <source>
        <dbReference type="Proteomes" id="UP000286287"/>
    </source>
</evidence>
<dbReference type="NCBIfam" id="NF046051">
    <property type="entry name" value="restrict_EcoAI"/>
    <property type="match status" value="1"/>
</dbReference>
<dbReference type="Pfam" id="PF00271">
    <property type="entry name" value="Helicase_C"/>
    <property type="match status" value="1"/>
</dbReference>
<comment type="caution">
    <text evidence="3">The sequence shown here is derived from an EMBL/GenBank/DDBJ whole genome shotgun (WGS) entry which is preliminary data.</text>
</comment>
<dbReference type="InterPro" id="IPR014001">
    <property type="entry name" value="Helicase_ATP-bd"/>
</dbReference>
<keyword evidence="3" id="KW-0547">Nucleotide-binding</keyword>
<reference evidence="3 4" key="1">
    <citation type="submission" date="2018-09" db="EMBL/GenBank/DDBJ databases">
        <authorList>
            <person name="Zhu H."/>
        </authorList>
    </citation>
    <scope>NUCLEOTIDE SEQUENCE [LARGE SCALE GENOMIC DNA]</scope>
    <source>
        <strain evidence="3 4">K2S05-167</strain>
    </source>
</reference>
<evidence type="ECO:0000259" key="2">
    <source>
        <dbReference type="PROSITE" id="PS51192"/>
    </source>
</evidence>
<dbReference type="InterPro" id="IPR027417">
    <property type="entry name" value="P-loop_NTPase"/>
</dbReference>
<dbReference type="SMART" id="SM00487">
    <property type="entry name" value="DEXDc"/>
    <property type="match status" value="1"/>
</dbReference>
<dbReference type="EMBL" id="QYUJ01000004">
    <property type="protein sequence ID" value="RJF75644.1"/>
    <property type="molecule type" value="Genomic_DNA"/>
</dbReference>
<dbReference type="CDD" id="cd18799">
    <property type="entry name" value="SF2_C_EcoAI-like"/>
    <property type="match status" value="1"/>
</dbReference>
<proteinExistence type="predicted"/>
<accession>A0A418VHP2</accession>
<keyword evidence="3" id="KW-0067">ATP-binding</keyword>
<dbReference type="InterPro" id="IPR006935">
    <property type="entry name" value="Helicase/UvrB_N"/>
</dbReference>
<dbReference type="Gene3D" id="3.40.50.300">
    <property type="entry name" value="P-loop containing nucleotide triphosphate hydrolases"/>
    <property type="match status" value="2"/>
</dbReference>
<dbReference type="InterPro" id="IPR013670">
    <property type="entry name" value="EcoEI_R_C_dom"/>
</dbReference>
<dbReference type="Pfam" id="PF08463">
    <property type="entry name" value="EcoEI_R_C"/>
    <property type="match status" value="1"/>
</dbReference>
<dbReference type="GO" id="GO:0006304">
    <property type="term" value="P:DNA modification"/>
    <property type="evidence" value="ECO:0007669"/>
    <property type="project" value="InterPro"/>
</dbReference>
<dbReference type="SUPFAM" id="SSF52540">
    <property type="entry name" value="P-loop containing nucleoside triphosphate hydrolases"/>
    <property type="match status" value="2"/>
</dbReference>
<dbReference type="PANTHER" id="PTHR47396">
    <property type="entry name" value="TYPE I RESTRICTION ENZYME ECOKI R PROTEIN"/>
    <property type="match status" value="1"/>
</dbReference>
<dbReference type="AlphaFoldDB" id="A0A418VHP2"/>
<dbReference type="PROSITE" id="PS51192">
    <property type="entry name" value="HELICASE_ATP_BIND_1"/>
    <property type="match status" value="1"/>
</dbReference>
<dbReference type="OrthoDB" id="9758243at2"/>
<keyword evidence="3" id="KW-0378">Hydrolase</keyword>
<dbReference type="GO" id="GO:0005524">
    <property type="term" value="F:ATP binding"/>
    <property type="evidence" value="ECO:0007669"/>
    <property type="project" value="InterPro"/>
</dbReference>
<organism evidence="3 4">
    <name type="scientific">Deinococcus cavernae</name>
    <dbReference type="NCBI Taxonomy" id="2320857"/>
    <lineage>
        <taxon>Bacteria</taxon>
        <taxon>Thermotogati</taxon>
        <taxon>Deinococcota</taxon>
        <taxon>Deinococci</taxon>
        <taxon>Deinococcales</taxon>
        <taxon>Deinococcaceae</taxon>
        <taxon>Deinococcus</taxon>
    </lineage>
</organism>
<feature type="domain" description="Helicase ATP-binding" evidence="2">
    <location>
        <begin position="174"/>
        <end position="341"/>
    </location>
</feature>
<dbReference type="Gene3D" id="3.90.1570.30">
    <property type="match status" value="1"/>
</dbReference>
<keyword evidence="4" id="KW-1185">Reference proteome</keyword>
<dbReference type="CDD" id="cd18032">
    <property type="entry name" value="DEXHc_RE_I_III_res"/>
    <property type="match status" value="1"/>
</dbReference>
<dbReference type="Pfam" id="PF04851">
    <property type="entry name" value="ResIII"/>
    <property type="match status" value="1"/>
</dbReference>
<dbReference type="GO" id="GO:0016787">
    <property type="term" value="F:hydrolase activity"/>
    <property type="evidence" value="ECO:0007669"/>
    <property type="project" value="InterPro"/>
</dbReference>
<dbReference type="InterPro" id="IPR050742">
    <property type="entry name" value="Helicase_Restrict-Modif_Enz"/>
</dbReference>
<name>A0A418VHP2_9DEIO</name>
<dbReference type="GO" id="GO:0005829">
    <property type="term" value="C:cytosol"/>
    <property type="evidence" value="ECO:0007669"/>
    <property type="project" value="TreeGrafter"/>
</dbReference>
<dbReference type="PANTHER" id="PTHR47396:SF1">
    <property type="entry name" value="ATP-DEPENDENT HELICASE IRC3-RELATED"/>
    <property type="match status" value="1"/>
</dbReference>
<dbReference type="Proteomes" id="UP000286287">
    <property type="component" value="Unassembled WGS sequence"/>
</dbReference>
<keyword evidence="3" id="KW-0347">Helicase</keyword>